<name>A0A251QKF8_PRUPE</name>
<dbReference type="Gene3D" id="2.60.34.10">
    <property type="entry name" value="Substrate Binding Domain Of DNAk, Chain A, domain 1"/>
    <property type="match status" value="1"/>
</dbReference>
<dbReference type="eggNOG" id="KOG0101">
    <property type="taxonomic scope" value="Eukaryota"/>
</dbReference>
<dbReference type="GO" id="GO:0140662">
    <property type="term" value="F:ATP-dependent protein folding chaperone"/>
    <property type="evidence" value="ECO:0007669"/>
    <property type="project" value="InterPro"/>
</dbReference>
<evidence type="ECO:0000256" key="1">
    <source>
        <dbReference type="ARBA" id="ARBA00007381"/>
    </source>
</evidence>
<dbReference type="AlphaFoldDB" id="A0A251QKF8"/>
<dbReference type="Gene3D" id="3.30.30.30">
    <property type="match status" value="1"/>
</dbReference>
<dbReference type="GO" id="GO:0044183">
    <property type="term" value="F:protein folding chaperone"/>
    <property type="evidence" value="ECO:0000318"/>
    <property type="project" value="GO_Central"/>
</dbReference>
<organism evidence="4 5">
    <name type="scientific">Prunus persica</name>
    <name type="common">Peach</name>
    <name type="synonym">Amygdalus persica</name>
    <dbReference type="NCBI Taxonomy" id="3760"/>
    <lineage>
        <taxon>Eukaryota</taxon>
        <taxon>Viridiplantae</taxon>
        <taxon>Streptophyta</taxon>
        <taxon>Embryophyta</taxon>
        <taxon>Tracheophyta</taxon>
        <taxon>Spermatophyta</taxon>
        <taxon>Magnoliopsida</taxon>
        <taxon>eudicotyledons</taxon>
        <taxon>Gunneridae</taxon>
        <taxon>Pentapetalae</taxon>
        <taxon>rosids</taxon>
        <taxon>fabids</taxon>
        <taxon>Rosales</taxon>
        <taxon>Rosaceae</taxon>
        <taxon>Amygdaloideae</taxon>
        <taxon>Amygdaleae</taxon>
        <taxon>Prunus</taxon>
    </lineage>
</organism>
<dbReference type="SUPFAM" id="SSF53067">
    <property type="entry name" value="Actin-like ATPase domain"/>
    <property type="match status" value="2"/>
</dbReference>
<protein>
    <submittedName>
        <fullName evidence="4">Uncharacterized protein</fullName>
    </submittedName>
</protein>
<evidence type="ECO:0000313" key="4">
    <source>
        <dbReference type="EMBL" id="ONI24324.1"/>
    </source>
</evidence>
<dbReference type="Proteomes" id="UP000006882">
    <property type="component" value="Chromosome G2"/>
</dbReference>
<feature type="non-terminal residue" evidence="4">
    <location>
        <position position="482"/>
    </location>
</feature>
<dbReference type="InterPro" id="IPR029047">
    <property type="entry name" value="HSP70_peptide-bd_sf"/>
</dbReference>
<dbReference type="Gene3D" id="3.90.640.10">
    <property type="entry name" value="Actin, Chain A, domain 4"/>
    <property type="match status" value="1"/>
</dbReference>
<accession>A0A251QKF8</accession>
<keyword evidence="3" id="KW-0067">ATP-binding</keyword>
<dbReference type="InterPro" id="IPR013126">
    <property type="entry name" value="Hsp_70_fam"/>
</dbReference>
<dbReference type="GO" id="GO:0016887">
    <property type="term" value="F:ATP hydrolysis activity"/>
    <property type="evidence" value="ECO:0000318"/>
    <property type="project" value="GO_Central"/>
</dbReference>
<evidence type="ECO:0000256" key="3">
    <source>
        <dbReference type="ARBA" id="ARBA00022840"/>
    </source>
</evidence>
<sequence>MAGAGHAIGIDLETTYVAVWQHDNIEVMVNDQGNKTTPSYVAFTNTERLIDAKRLIGRRFSDDCVQIDMKHWPFKVIQGTGDKPMIVVTHERQEQQFSAEEISSMVLLKMRDIAEAYLGSTVKNTVITVPDYFNISQLRIINEPTAAAISYGLEKKAGWYGKRIVMIFDLGGGTLDVSLLAIGDGVFEVKATAGDTHLGGVDFDNRMVSYCVKEFKRKHKLDISGNSKALWRLKIECEKAKKRLSFATTTDFEIDSLHQGIDFHITITRAKFEQLISDFFDKCMEPVHKCLMDAKMDICRVQDVVLAGGSSRIPKVQQVLQNVFNGKKLCKGINPDEAVAYGAAVQAAVLGDANLIGELENFTLLDVTPLSLGVKVGYEGDMSVIIPRNKRTPLKIKKDGFTTMYDYQRIGRVSIYEGESTVALDNNFLGEFILDEISPAPEGIPKIRNCFAIDSNSILSVYAEDKSIRRKKRITINCDRRN</sequence>
<proteinExistence type="inferred from homology"/>
<dbReference type="Pfam" id="PF00012">
    <property type="entry name" value="HSP70"/>
    <property type="match status" value="1"/>
</dbReference>
<dbReference type="PROSITE" id="PS01036">
    <property type="entry name" value="HSP70_3"/>
    <property type="match status" value="1"/>
</dbReference>
<dbReference type="GO" id="GO:0005524">
    <property type="term" value="F:ATP binding"/>
    <property type="evidence" value="ECO:0007669"/>
    <property type="project" value="UniProtKB-KW"/>
</dbReference>
<dbReference type="EMBL" id="CM007652">
    <property type="protein sequence ID" value="ONI24324.1"/>
    <property type="molecule type" value="Genomic_DNA"/>
</dbReference>
<evidence type="ECO:0000313" key="5">
    <source>
        <dbReference type="Proteomes" id="UP000006882"/>
    </source>
</evidence>
<dbReference type="FunFam" id="3.90.640.10:FF:000010">
    <property type="entry name" value="heat shock 70 kDa protein 14"/>
    <property type="match status" value="1"/>
</dbReference>
<comment type="similarity">
    <text evidence="1">Belongs to the heat shock protein 70 family.</text>
</comment>
<dbReference type="PANTHER" id="PTHR19375">
    <property type="entry name" value="HEAT SHOCK PROTEIN 70KDA"/>
    <property type="match status" value="1"/>
</dbReference>
<keyword evidence="2" id="KW-0547">Nucleotide-binding</keyword>
<dbReference type="SUPFAM" id="SSF100920">
    <property type="entry name" value="Heat shock protein 70kD (HSP70), peptide-binding domain"/>
    <property type="match status" value="1"/>
</dbReference>
<dbReference type="GO" id="GO:0042026">
    <property type="term" value="P:protein refolding"/>
    <property type="evidence" value="ECO:0000318"/>
    <property type="project" value="GO_Central"/>
</dbReference>
<dbReference type="FunFam" id="3.30.30.30:FF:000001">
    <property type="entry name" value="heat shock 70 kDa protein-like"/>
    <property type="match status" value="1"/>
</dbReference>
<reference evidence="4 5" key="1">
    <citation type="journal article" date="2013" name="Nat. Genet.">
        <title>The high-quality draft genome of peach (Prunus persica) identifies unique patterns of genetic diversity, domestication and genome evolution.</title>
        <authorList>
            <consortium name="International Peach Genome Initiative"/>
            <person name="Verde I."/>
            <person name="Abbott A.G."/>
            <person name="Scalabrin S."/>
            <person name="Jung S."/>
            <person name="Shu S."/>
            <person name="Marroni F."/>
            <person name="Zhebentyayeva T."/>
            <person name="Dettori M.T."/>
            <person name="Grimwood J."/>
            <person name="Cattonaro F."/>
            <person name="Zuccolo A."/>
            <person name="Rossini L."/>
            <person name="Jenkins J."/>
            <person name="Vendramin E."/>
            <person name="Meisel L.A."/>
            <person name="Decroocq V."/>
            <person name="Sosinski B."/>
            <person name="Prochnik S."/>
            <person name="Mitros T."/>
            <person name="Policriti A."/>
            <person name="Cipriani G."/>
            <person name="Dondini L."/>
            <person name="Ficklin S."/>
            <person name="Goodstein D.M."/>
            <person name="Xuan P."/>
            <person name="Del Fabbro C."/>
            <person name="Aramini V."/>
            <person name="Copetti D."/>
            <person name="Gonzalez S."/>
            <person name="Horner D.S."/>
            <person name="Falchi R."/>
            <person name="Lucas S."/>
            <person name="Mica E."/>
            <person name="Maldonado J."/>
            <person name="Lazzari B."/>
            <person name="Bielenberg D."/>
            <person name="Pirona R."/>
            <person name="Miculan M."/>
            <person name="Barakat A."/>
            <person name="Testolin R."/>
            <person name="Stella A."/>
            <person name="Tartarini S."/>
            <person name="Tonutti P."/>
            <person name="Arus P."/>
            <person name="Orellana A."/>
            <person name="Wells C."/>
            <person name="Main D."/>
            <person name="Vizzotto G."/>
            <person name="Silva H."/>
            <person name="Salamini F."/>
            <person name="Schmutz J."/>
            <person name="Morgante M."/>
            <person name="Rokhsar D.S."/>
        </authorList>
    </citation>
    <scope>NUCLEOTIDE SEQUENCE [LARGE SCALE GENOMIC DNA]</scope>
    <source>
        <strain evidence="5">cv. Nemared</strain>
    </source>
</reference>
<dbReference type="Gene3D" id="3.30.420.40">
    <property type="match status" value="2"/>
</dbReference>
<keyword evidence="5" id="KW-1185">Reference proteome</keyword>
<dbReference type="InterPro" id="IPR018181">
    <property type="entry name" value="Heat_shock_70_CS"/>
</dbReference>
<evidence type="ECO:0000256" key="2">
    <source>
        <dbReference type="ARBA" id="ARBA00022741"/>
    </source>
</evidence>
<gene>
    <name evidence="4" type="ORF">PRUPE_2G234400</name>
</gene>
<dbReference type="STRING" id="3760.A0A251QKF8"/>
<dbReference type="InterPro" id="IPR043129">
    <property type="entry name" value="ATPase_NBD"/>
</dbReference>
<dbReference type="GO" id="GO:0005737">
    <property type="term" value="C:cytoplasm"/>
    <property type="evidence" value="ECO:0000318"/>
    <property type="project" value="GO_Central"/>
</dbReference>
<dbReference type="Gramene" id="ONI24324">
    <property type="protein sequence ID" value="ONI24324"/>
    <property type="gene ID" value="PRUPE_2G234400"/>
</dbReference>
<dbReference type="PROSITE" id="PS00329">
    <property type="entry name" value="HSP70_2"/>
    <property type="match status" value="1"/>
</dbReference>
<dbReference type="GO" id="GO:0031072">
    <property type="term" value="F:heat shock protein binding"/>
    <property type="evidence" value="ECO:0000318"/>
    <property type="project" value="GO_Central"/>
</dbReference>
<dbReference type="PRINTS" id="PR00301">
    <property type="entry name" value="HEATSHOCK70"/>
</dbReference>